<evidence type="ECO:0000259" key="5">
    <source>
        <dbReference type="SMART" id="SM00829"/>
    </source>
</evidence>
<dbReference type="Pfam" id="PF08240">
    <property type="entry name" value="ADH_N"/>
    <property type="match status" value="1"/>
</dbReference>
<evidence type="ECO:0000256" key="4">
    <source>
        <dbReference type="RuleBase" id="RU361277"/>
    </source>
</evidence>
<dbReference type="RefSeq" id="WP_127978029.1">
    <property type="nucleotide sequence ID" value="NZ_JAEMPA010000289.1"/>
</dbReference>
<feature type="domain" description="Enoyl reductase (ER)" evidence="5">
    <location>
        <begin position="10"/>
        <end position="341"/>
    </location>
</feature>
<dbReference type="InterPro" id="IPR011032">
    <property type="entry name" value="GroES-like_sf"/>
</dbReference>
<dbReference type="SUPFAM" id="SSF50129">
    <property type="entry name" value="GroES-like"/>
    <property type="match status" value="1"/>
</dbReference>
<gene>
    <name evidence="6" type="ORF">EK398_00900</name>
</gene>
<accession>A0A437UIS9</accession>
<evidence type="ECO:0000256" key="1">
    <source>
        <dbReference type="ARBA" id="ARBA00022723"/>
    </source>
</evidence>
<comment type="cofactor">
    <cofactor evidence="4">
        <name>Zn(2+)</name>
        <dbReference type="ChEBI" id="CHEBI:29105"/>
    </cofactor>
</comment>
<dbReference type="SUPFAM" id="SSF51735">
    <property type="entry name" value="NAD(P)-binding Rossmann-fold domains"/>
    <property type="match status" value="1"/>
</dbReference>
<dbReference type="InterPro" id="IPR002328">
    <property type="entry name" value="ADH_Zn_CS"/>
</dbReference>
<evidence type="ECO:0000313" key="6">
    <source>
        <dbReference type="EMBL" id="RVU93534.1"/>
    </source>
</evidence>
<organism evidence="6 7">
    <name type="scientific">Enterococcus avium</name>
    <name type="common">Streptococcus avium</name>
    <dbReference type="NCBI Taxonomy" id="33945"/>
    <lineage>
        <taxon>Bacteria</taxon>
        <taxon>Bacillati</taxon>
        <taxon>Bacillota</taxon>
        <taxon>Bacilli</taxon>
        <taxon>Lactobacillales</taxon>
        <taxon>Enterococcaceae</taxon>
        <taxon>Enterococcus</taxon>
    </lineage>
</organism>
<dbReference type="Gene3D" id="3.90.180.10">
    <property type="entry name" value="Medium-chain alcohol dehydrogenases, catalytic domain"/>
    <property type="match status" value="1"/>
</dbReference>
<evidence type="ECO:0000313" key="7">
    <source>
        <dbReference type="Proteomes" id="UP000288388"/>
    </source>
</evidence>
<comment type="similarity">
    <text evidence="4">Belongs to the zinc-containing alcohol dehydrogenase family.</text>
</comment>
<dbReference type="SMART" id="SM00829">
    <property type="entry name" value="PKS_ER"/>
    <property type="match status" value="1"/>
</dbReference>
<dbReference type="Gene3D" id="3.40.50.720">
    <property type="entry name" value="NAD(P)-binding Rossmann-like Domain"/>
    <property type="match status" value="1"/>
</dbReference>
<evidence type="ECO:0000256" key="2">
    <source>
        <dbReference type="ARBA" id="ARBA00022833"/>
    </source>
</evidence>
<dbReference type="InterPro" id="IPR013149">
    <property type="entry name" value="ADH-like_C"/>
</dbReference>
<dbReference type="InterPro" id="IPR020843">
    <property type="entry name" value="ER"/>
</dbReference>
<dbReference type="PANTHER" id="PTHR43401">
    <property type="entry name" value="L-THREONINE 3-DEHYDROGENASE"/>
    <property type="match status" value="1"/>
</dbReference>
<dbReference type="InterPro" id="IPR050129">
    <property type="entry name" value="Zn_alcohol_dh"/>
</dbReference>
<protein>
    <submittedName>
        <fullName evidence="6">Sorbitol dehydrogenase</fullName>
    </submittedName>
</protein>
<dbReference type="EMBL" id="RYZS01000001">
    <property type="protein sequence ID" value="RVU93534.1"/>
    <property type="molecule type" value="Genomic_DNA"/>
</dbReference>
<keyword evidence="1 4" id="KW-0479">Metal-binding</keyword>
<reference evidence="6 7" key="1">
    <citation type="submission" date="2018-12" db="EMBL/GenBank/DDBJ databases">
        <title>A novel vanA-carrying plasmid in a clinical isolate of Enterococcus avium.</title>
        <authorList>
            <person name="Bernasconi O.J."/>
            <person name="Luzzaro F."/>
            <person name="Endimiani A."/>
        </authorList>
    </citation>
    <scope>NUCLEOTIDE SEQUENCE [LARGE SCALE GENOMIC DNA]</scope>
    <source>
        <strain evidence="6 7">LC0559/18</strain>
    </source>
</reference>
<proteinExistence type="inferred from homology"/>
<evidence type="ECO:0000256" key="3">
    <source>
        <dbReference type="ARBA" id="ARBA00023002"/>
    </source>
</evidence>
<dbReference type="InterPro" id="IPR036291">
    <property type="entry name" value="NAD(P)-bd_dom_sf"/>
</dbReference>
<name>A0A437UIS9_ENTAV</name>
<dbReference type="GO" id="GO:0016491">
    <property type="term" value="F:oxidoreductase activity"/>
    <property type="evidence" value="ECO:0007669"/>
    <property type="project" value="UniProtKB-KW"/>
</dbReference>
<keyword evidence="3" id="KW-0560">Oxidoreductase</keyword>
<keyword evidence="2 4" id="KW-0862">Zinc</keyword>
<sequence>MKALVKTEPGYNKMELLEIEKPVPKDREVLVKVIYTGICGTDIHGFKGEYDRLKTPLVLGHEFSGVVEAIGKNVTKVQKGAFVTSETTFDTCGECESCQNKEYNLCLNRKGIGSQVNGSFAEYVLTREESIHVLDEKISLLAASITEPIACGVHASLEKAQVKKDEVAVIVGPGPIGLCLSQVLKSVEAKVIVVGITQDAERLKTAKELGADRVIDSLTEDATAIIKEFTNDKGADYCFECSGAAPAIKAIFDYLKQKGTLVQMGVFGKNLNELDMNSIVQREMNIIGSRSQKPSTWHLTLDLMKQGKIDAERLITKIYPLEQWEEAIKQVMAGNEIKVVLQPNKQ</sequence>
<dbReference type="Pfam" id="PF00107">
    <property type="entry name" value="ADH_zinc_N"/>
    <property type="match status" value="1"/>
</dbReference>
<dbReference type="AlphaFoldDB" id="A0A437UIS9"/>
<comment type="caution">
    <text evidence="6">The sequence shown here is derived from an EMBL/GenBank/DDBJ whole genome shotgun (WGS) entry which is preliminary data.</text>
</comment>
<dbReference type="GO" id="GO:0008270">
    <property type="term" value="F:zinc ion binding"/>
    <property type="evidence" value="ECO:0007669"/>
    <property type="project" value="InterPro"/>
</dbReference>
<dbReference type="CDD" id="cd08258">
    <property type="entry name" value="Zn_ADH4"/>
    <property type="match status" value="1"/>
</dbReference>
<dbReference type="InterPro" id="IPR013154">
    <property type="entry name" value="ADH-like_N"/>
</dbReference>
<dbReference type="PANTHER" id="PTHR43401:SF2">
    <property type="entry name" value="L-THREONINE 3-DEHYDROGENASE"/>
    <property type="match status" value="1"/>
</dbReference>
<dbReference type="PROSITE" id="PS00059">
    <property type="entry name" value="ADH_ZINC"/>
    <property type="match status" value="1"/>
</dbReference>
<dbReference type="Proteomes" id="UP000288388">
    <property type="component" value="Unassembled WGS sequence"/>
</dbReference>